<evidence type="ECO:0000256" key="5">
    <source>
        <dbReference type="SAM" id="MobiDB-lite"/>
    </source>
</evidence>
<organism evidence="8 9">
    <name type="scientific">Azospirillum lipoferum (strain 4B)</name>
    <dbReference type="NCBI Taxonomy" id="862719"/>
    <lineage>
        <taxon>Bacteria</taxon>
        <taxon>Pseudomonadati</taxon>
        <taxon>Pseudomonadota</taxon>
        <taxon>Alphaproteobacteria</taxon>
        <taxon>Rhodospirillales</taxon>
        <taxon>Azospirillaceae</taxon>
        <taxon>Azospirillum</taxon>
    </lineage>
</organism>
<dbReference type="STRING" id="862719.AZOLI_1621"/>
<accession>G7Z5B0</accession>
<dbReference type="InterPro" id="IPR053866">
    <property type="entry name" value="PhyR_sigma2"/>
</dbReference>
<evidence type="ECO:0000256" key="4">
    <source>
        <dbReference type="ARBA" id="ARBA00023163"/>
    </source>
</evidence>
<dbReference type="InterPro" id="IPR013249">
    <property type="entry name" value="RNA_pol_sigma70_r4_t2"/>
</dbReference>
<dbReference type="HOGENOM" id="CLU_047691_1_2_5"/>
<dbReference type="Gene3D" id="1.10.10.10">
    <property type="entry name" value="Winged helix-like DNA-binding domain superfamily/Winged helix DNA-binding domain"/>
    <property type="match status" value="1"/>
</dbReference>
<dbReference type="Pfam" id="PF08281">
    <property type="entry name" value="Sigma70_r4_2"/>
    <property type="match status" value="1"/>
</dbReference>
<evidence type="ECO:0000259" key="7">
    <source>
        <dbReference type="Pfam" id="PF22029"/>
    </source>
</evidence>
<dbReference type="SUPFAM" id="SSF88659">
    <property type="entry name" value="Sigma3 and sigma4 domains of RNA polymerase sigma factors"/>
    <property type="match status" value="1"/>
</dbReference>
<dbReference type="AlphaFoldDB" id="G7Z5B0"/>
<name>G7Z5B0_AZOL4</name>
<keyword evidence="9" id="KW-1185">Reference proteome</keyword>
<evidence type="ECO:0000259" key="6">
    <source>
        <dbReference type="Pfam" id="PF08281"/>
    </source>
</evidence>
<feature type="region of interest" description="Disordered" evidence="5">
    <location>
        <begin position="34"/>
        <end position="56"/>
    </location>
</feature>
<dbReference type="InterPro" id="IPR014284">
    <property type="entry name" value="RNA_pol_sigma-70_dom"/>
</dbReference>
<keyword evidence="4" id="KW-0804">Transcription</keyword>
<evidence type="ECO:0000256" key="2">
    <source>
        <dbReference type="ARBA" id="ARBA00023015"/>
    </source>
</evidence>
<dbReference type="InterPro" id="IPR013325">
    <property type="entry name" value="RNA_pol_sigma_r2"/>
</dbReference>
<evidence type="ECO:0000313" key="8">
    <source>
        <dbReference type="EMBL" id="CBS86912.1"/>
    </source>
</evidence>
<protein>
    <submittedName>
        <fullName evidence="8">RNA polymerase ECF sigma factor (Sigma70)</fullName>
    </submittedName>
</protein>
<evidence type="ECO:0000256" key="3">
    <source>
        <dbReference type="ARBA" id="ARBA00023082"/>
    </source>
</evidence>
<comment type="similarity">
    <text evidence="1">Belongs to the sigma-70 factor family. ECF subfamily.</text>
</comment>
<keyword evidence="2" id="KW-0805">Transcription regulation</keyword>
<dbReference type="Pfam" id="PF22029">
    <property type="entry name" value="PhyR_sigma2"/>
    <property type="match status" value="1"/>
</dbReference>
<dbReference type="InterPro" id="IPR036388">
    <property type="entry name" value="WH-like_DNA-bd_sf"/>
</dbReference>
<dbReference type="EMBL" id="FQ311868">
    <property type="protein sequence ID" value="CBS86912.1"/>
    <property type="molecule type" value="Genomic_DNA"/>
</dbReference>
<dbReference type="InterPro" id="IPR013324">
    <property type="entry name" value="RNA_pol_sigma_r3/r4-like"/>
</dbReference>
<keyword evidence="3" id="KW-0731">Sigma factor</keyword>
<gene>
    <name evidence="8" type="ordered locus">AZOLI_1621</name>
</gene>
<evidence type="ECO:0000256" key="1">
    <source>
        <dbReference type="ARBA" id="ARBA00010641"/>
    </source>
</evidence>
<dbReference type="RefSeq" id="WP_014247925.1">
    <property type="nucleotide sequence ID" value="NC_016622.1"/>
</dbReference>
<dbReference type="GO" id="GO:0016987">
    <property type="term" value="F:sigma factor activity"/>
    <property type="evidence" value="ECO:0007669"/>
    <property type="project" value="UniProtKB-KW"/>
</dbReference>
<reference evidence="9" key="1">
    <citation type="journal article" date="2011" name="PLoS Genet.">
        <title>Azospirillum genomes reveal transition of bacteria from aquatic to terrestrial environments.</title>
        <authorList>
            <person name="Wisniewski-Dye F."/>
            <person name="Borziak K."/>
            <person name="Khalsa-Moyers G."/>
            <person name="Alexandre G."/>
            <person name="Sukharnikov L.O."/>
            <person name="Wuichet K."/>
            <person name="Hurst G.B."/>
            <person name="McDonald W.H."/>
            <person name="Robertson J.S."/>
            <person name="Barbe V."/>
            <person name="Calteau A."/>
            <person name="Rouy Z."/>
            <person name="Mangenot S."/>
            <person name="Prigent-Combaret C."/>
            <person name="Normand P."/>
            <person name="Boyer M."/>
            <person name="Siguier P."/>
            <person name="Dessaux Y."/>
            <person name="Elmerich C."/>
            <person name="Condemine G."/>
            <person name="Krishnen G."/>
            <person name="Kennedy I."/>
            <person name="Paterson A.H."/>
            <person name="Gonzalez V."/>
            <person name="Mavingui P."/>
            <person name="Zhulin I.B."/>
        </authorList>
    </citation>
    <scope>NUCLEOTIDE SEQUENCE [LARGE SCALE GENOMIC DNA]</scope>
    <source>
        <strain evidence="9">4B</strain>
    </source>
</reference>
<dbReference type="Proteomes" id="UP000005667">
    <property type="component" value="Chromosome"/>
</dbReference>
<dbReference type="PANTHER" id="PTHR43133:SF25">
    <property type="entry name" value="RNA POLYMERASE SIGMA FACTOR RFAY-RELATED"/>
    <property type="match status" value="1"/>
</dbReference>
<dbReference type="CDD" id="cd06171">
    <property type="entry name" value="Sigma70_r4"/>
    <property type="match status" value="1"/>
</dbReference>
<feature type="domain" description="RNA polymerase sigma factor 70 region 4 type 2" evidence="6">
    <location>
        <begin position="217"/>
        <end position="269"/>
    </location>
</feature>
<dbReference type="GO" id="GO:0003677">
    <property type="term" value="F:DNA binding"/>
    <property type="evidence" value="ECO:0007669"/>
    <property type="project" value="InterPro"/>
</dbReference>
<feature type="domain" description="PhyR sigma2" evidence="7">
    <location>
        <begin position="125"/>
        <end position="178"/>
    </location>
</feature>
<dbReference type="PANTHER" id="PTHR43133">
    <property type="entry name" value="RNA POLYMERASE ECF-TYPE SIGMA FACTO"/>
    <property type="match status" value="1"/>
</dbReference>
<sequence length="284" mass="30840">MANHVATTLSHRMRGPAPVEPVAFGAEAVGRTRSDCAPTYTDQDPTDARNGRAATNGAQNAAAQTETHLNVHAEAIEAEAGSDAAKNDATEMDAAHIDPAAATPAADEFRPDPNAPPDPAVIRQIEEEIPRLRRFARAMVRDATLADDLVQECLERALSRLHLWRPGTNLRAWLFTILRNLHINGVRRRQPVVDIDAEAQAAIGAAPGSQFVRMELRDLRRALALLPNEQREVVLLIGLEGISYNEAADILAISIGTVKSRLSRGRRALRLLMEGRDPGEDADA</sequence>
<dbReference type="Gene3D" id="1.10.1740.10">
    <property type="match status" value="1"/>
</dbReference>
<evidence type="ECO:0000313" key="9">
    <source>
        <dbReference type="Proteomes" id="UP000005667"/>
    </source>
</evidence>
<dbReference type="NCBIfam" id="TIGR02937">
    <property type="entry name" value="sigma70-ECF"/>
    <property type="match status" value="1"/>
</dbReference>
<dbReference type="KEGG" id="ali:AZOLI_1621"/>
<dbReference type="SUPFAM" id="SSF88946">
    <property type="entry name" value="Sigma2 domain of RNA polymerase sigma factors"/>
    <property type="match status" value="1"/>
</dbReference>
<proteinExistence type="inferred from homology"/>
<dbReference type="GO" id="GO:0006352">
    <property type="term" value="P:DNA-templated transcription initiation"/>
    <property type="evidence" value="ECO:0007669"/>
    <property type="project" value="InterPro"/>
</dbReference>
<dbReference type="InterPro" id="IPR039425">
    <property type="entry name" value="RNA_pol_sigma-70-like"/>
</dbReference>